<dbReference type="Pfam" id="PF01891">
    <property type="entry name" value="CbiM"/>
    <property type="match status" value="1"/>
</dbReference>
<dbReference type="Proteomes" id="UP000248887">
    <property type="component" value="Unassembled WGS sequence"/>
</dbReference>
<sequence>MAHIPDGILSAPVLIAGGILAAGGVALGLRRLDDRMIPRAAILAAAFFAGSLIAVPVGPSSVHLLLAGLMGIMLGPATFLAVLVALLLQVLLFGFGGLTTLGVNTVNIALPGVLMGMALGPAIRTTTRPSVRLAAGGLVGALAVLGTGGLVALSLWLSSTDYTPVASVVIATYLPLALGEAFVTAAVVTFLARVQPDALRPVAP</sequence>
<feature type="transmembrane region" description="Helical" evidence="7">
    <location>
        <begin position="135"/>
        <end position="158"/>
    </location>
</feature>
<reference evidence="8 9" key="1">
    <citation type="submission" date="2017-08" db="EMBL/GenBank/DDBJ databases">
        <title>Infants hospitalized years apart are colonized by the same room-sourced microbial strains.</title>
        <authorList>
            <person name="Brooks B."/>
            <person name="Olm M.R."/>
            <person name="Firek B.A."/>
            <person name="Baker R."/>
            <person name="Thomas B.C."/>
            <person name="Morowitz M.J."/>
            <person name="Banfield J.F."/>
        </authorList>
    </citation>
    <scope>NUCLEOTIDE SEQUENCE [LARGE SCALE GENOMIC DNA]</scope>
    <source>
        <strain evidence="8">S2_005_001_R2_27</strain>
    </source>
</reference>
<dbReference type="GO" id="GO:0005886">
    <property type="term" value="C:plasma membrane"/>
    <property type="evidence" value="ECO:0007669"/>
    <property type="project" value="UniProtKB-SubCell"/>
</dbReference>
<comment type="subcellular location">
    <subcellularLocation>
        <location evidence="1">Cell membrane</location>
        <topology evidence="1">Multi-pass membrane protein</topology>
    </subcellularLocation>
</comment>
<proteinExistence type="predicted"/>
<dbReference type="Gene3D" id="1.10.1760.20">
    <property type="match status" value="1"/>
</dbReference>
<dbReference type="AlphaFoldDB" id="A0A2W5R2D2"/>
<evidence type="ECO:0000256" key="1">
    <source>
        <dbReference type="ARBA" id="ARBA00004651"/>
    </source>
</evidence>
<evidence type="ECO:0000313" key="8">
    <source>
        <dbReference type="EMBL" id="PZQ82789.1"/>
    </source>
</evidence>
<dbReference type="GO" id="GO:0000041">
    <property type="term" value="P:transition metal ion transport"/>
    <property type="evidence" value="ECO:0007669"/>
    <property type="project" value="InterPro"/>
</dbReference>
<feature type="transmembrane region" description="Helical" evidence="7">
    <location>
        <begin position="170"/>
        <end position="192"/>
    </location>
</feature>
<dbReference type="NCBIfam" id="NF004903">
    <property type="entry name" value="PRK06265.1-3"/>
    <property type="match status" value="1"/>
</dbReference>
<comment type="caution">
    <text evidence="8">The sequence shown here is derived from an EMBL/GenBank/DDBJ whole genome shotgun (WGS) entry which is preliminary data.</text>
</comment>
<evidence type="ECO:0000313" key="9">
    <source>
        <dbReference type="Proteomes" id="UP000248887"/>
    </source>
</evidence>
<evidence type="ECO:0000256" key="2">
    <source>
        <dbReference type="ARBA" id="ARBA00022448"/>
    </source>
</evidence>
<dbReference type="PANTHER" id="PTHR34229:SF1">
    <property type="entry name" value="METAL TRANSPORT PROTEIN HI_1621-RELATED"/>
    <property type="match status" value="1"/>
</dbReference>
<dbReference type="EMBL" id="QFQD01000029">
    <property type="protein sequence ID" value="PZQ82789.1"/>
    <property type="molecule type" value="Genomic_DNA"/>
</dbReference>
<accession>A0A2W5R2D2</accession>
<evidence type="ECO:0000256" key="7">
    <source>
        <dbReference type="SAM" id="Phobius"/>
    </source>
</evidence>
<keyword evidence="4 7" id="KW-0812">Transmembrane</keyword>
<protein>
    <submittedName>
        <fullName evidence="8">Cobalt transporter CbiM</fullName>
    </submittedName>
</protein>
<keyword evidence="5 7" id="KW-1133">Transmembrane helix</keyword>
<dbReference type="NCBIfam" id="NF004905">
    <property type="entry name" value="PRK06265.1-5"/>
    <property type="match status" value="1"/>
</dbReference>
<evidence type="ECO:0000256" key="6">
    <source>
        <dbReference type="ARBA" id="ARBA00023136"/>
    </source>
</evidence>
<keyword evidence="2" id="KW-0813">Transport</keyword>
<feature type="transmembrane region" description="Helical" evidence="7">
    <location>
        <begin position="36"/>
        <end position="57"/>
    </location>
</feature>
<feature type="transmembrane region" description="Helical" evidence="7">
    <location>
        <begin position="101"/>
        <end position="123"/>
    </location>
</feature>
<evidence type="ECO:0000256" key="5">
    <source>
        <dbReference type="ARBA" id="ARBA00022989"/>
    </source>
</evidence>
<keyword evidence="3" id="KW-1003">Cell membrane</keyword>
<name>A0A2W5R2D2_ANCNO</name>
<feature type="transmembrane region" description="Helical" evidence="7">
    <location>
        <begin position="64"/>
        <end position="95"/>
    </location>
</feature>
<keyword evidence="6 7" id="KW-0472">Membrane</keyword>
<gene>
    <name evidence="8" type="ORF">DI549_10450</name>
</gene>
<evidence type="ECO:0000256" key="4">
    <source>
        <dbReference type="ARBA" id="ARBA00022692"/>
    </source>
</evidence>
<organism evidence="8 9">
    <name type="scientific">Ancylobacter novellus</name>
    <name type="common">Thiobacillus novellus</name>
    <dbReference type="NCBI Taxonomy" id="921"/>
    <lineage>
        <taxon>Bacteria</taxon>
        <taxon>Pseudomonadati</taxon>
        <taxon>Pseudomonadota</taxon>
        <taxon>Alphaproteobacteria</taxon>
        <taxon>Hyphomicrobiales</taxon>
        <taxon>Xanthobacteraceae</taxon>
        <taxon>Ancylobacter</taxon>
    </lineage>
</organism>
<dbReference type="PANTHER" id="PTHR34229">
    <property type="entry name" value="METAL TRANSPORT PROTEIN HI_1621-RELATED"/>
    <property type="match status" value="1"/>
</dbReference>
<dbReference type="InterPro" id="IPR002751">
    <property type="entry name" value="CbiM/NikMN"/>
</dbReference>
<evidence type="ECO:0000256" key="3">
    <source>
        <dbReference type="ARBA" id="ARBA00022475"/>
    </source>
</evidence>
<feature type="transmembrane region" description="Helical" evidence="7">
    <location>
        <begin position="7"/>
        <end position="30"/>
    </location>
</feature>